<evidence type="ECO:0000313" key="2">
    <source>
        <dbReference type="Proteomes" id="UP000251241"/>
    </source>
</evidence>
<gene>
    <name evidence="1" type="ORF">NCTC11343_05731</name>
</gene>
<organism evidence="1 2">
    <name type="scientific">Sphingobacterium multivorum</name>
    <dbReference type="NCBI Taxonomy" id="28454"/>
    <lineage>
        <taxon>Bacteria</taxon>
        <taxon>Pseudomonadati</taxon>
        <taxon>Bacteroidota</taxon>
        <taxon>Sphingobacteriia</taxon>
        <taxon>Sphingobacteriales</taxon>
        <taxon>Sphingobacteriaceae</taxon>
        <taxon>Sphingobacterium</taxon>
    </lineage>
</organism>
<dbReference type="GeneID" id="99065409"/>
<name>A0A2X2LZN2_SPHMU</name>
<dbReference type="AlphaFoldDB" id="A0A2X2LZN2"/>
<accession>A0A2X2LZN2</accession>
<dbReference type="EMBL" id="UAUU01000011">
    <property type="protein sequence ID" value="SPZ95060.1"/>
    <property type="molecule type" value="Genomic_DNA"/>
</dbReference>
<sequence>MKKNCDLEEFIKILTDKGYNGYFMTQAGYPGKLADSLGGFLESLDPEFGFDQNVLLETYLDWNGENKPSIQCLISLENDNGKFAIDIMEIIHKDRFGKCISEKKLMDIAIDALPTRDQAIKMVCEEVRKISSTLKRGRRF</sequence>
<dbReference type="RefSeq" id="WP_060868792.1">
    <property type="nucleotide sequence ID" value="NZ_CP069793.1"/>
</dbReference>
<reference evidence="1 2" key="1">
    <citation type="submission" date="2018-06" db="EMBL/GenBank/DDBJ databases">
        <authorList>
            <consortium name="Pathogen Informatics"/>
            <person name="Doyle S."/>
        </authorList>
    </citation>
    <scope>NUCLEOTIDE SEQUENCE [LARGE SCALE GENOMIC DNA]</scope>
    <source>
        <strain evidence="1 2">NCTC11343</strain>
    </source>
</reference>
<dbReference type="Proteomes" id="UP000251241">
    <property type="component" value="Unassembled WGS sequence"/>
</dbReference>
<evidence type="ECO:0000313" key="1">
    <source>
        <dbReference type="EMBL" id="SPZ95060.1"/>
    </source>
</evidence>
<proteinExistence type="predicted"/>
<protein>
    <submittedName>
        <fullName evidence="1">Uncharacterized protein</fullName>
    </submittedName>
</protein>